<feature type="transmembrane region" description="Helical" evidence="13">
    <location>
        <begin position="12"/>
        <end position="34"/>
    </location>
</feature>
<evidence type="ECO:0000256" key="3">
    <source>
        <dbReference type="ARBA" id="ARBA00022448"/>
    </source>
</evidence>
<dbReference type="AlphaFoldDB" id="A0A967F0W8"/>
<evidence type="ECO:0000256" key="8">
    <source>
        <dbReference type="ARBA" id="ARBA00022982"/>
    </source>
</evidence>
<keyword evidence="6 13" id="KW-0812">Transmembrane</keyword>
<evidence type="ECO:0000313" key="15">
    <source>
        <dbReference type="EMBL" id="NIA71118.1"/>
    </source>
</evidence>
<evidence type="ECO:0000256" key="10">
    <source>
        <dbReference type="ARBA" id="ARBA00023004"/>
    </source>
</evidence>
<evidence type="ECO:0000256" key="1">
    <source>
        <dbReference type="ARBA" id="ARBA00001970"/>
    </source>
</evidence>
<keyword evidence="8" id="KW-0249">Electron transport</keyword>
<dbReference type="Pfam" id="PF01292">
    <property type="entry name" value="Ni_hydr_CYTB"/>
    <property type="match status" value="1"/>
</dbReference>
<dbReference type="InterPro" id="IPR011577">
    <property type="entry name" value="Cyt_b561_bac/Ni-Hgenase"/>
</dbReference>
<dbReference type="EMBL" id="JAAQPH010000019">
    <property type="protein sequence ID" value="NIA71118.1"/>
    <property type="molecule type" value="Genomic_DNA"/>
</dbReference>
<keyword evidence="4" id="KW-1003">Cell membrane</keyword>
<gene>
    <name evidence="15" type="ORF">HBA54_21190</name>
</gene>
<comment type="cofactor">
    <cofactor evidence="1">
        <name>heme b</name>
        <dbReference type="ChEBI" id="CHEBI:60344"/>
    </cofactor>
</comment>
<dbReference type="InterPro" id="IPR052168">
    <property type="entry name" value="Cytochrome_b561_oxidase"/>
</dbReference>
<evidence type="ECO:0000256" key="2">
    <source>
        <dbReference type="ARBA" id="ARBA00004651"/>
    </source>
</evidence>
<evidence type="ECO:0000256" key="12">
    <source>
        <dbReference type="ARBA" id="ARBA00037975"/>
    </source>
</evidence>
<evidence type="ECO:0000256" key="11">
    <source>
        <dbReference type="ARBA" id="ARBA00023136"/>
    </source>
</evidence>
<comment type="subcellular location">
    <subcellularLocation>
        <location evidence="2">Cell membrane</location>
        <topology evidence="2">Multi-pass membrane protein</topology>
    </subcellularLocation>
</comment>
<evidence type="ECO:0000313" key="16">
    <source>
        <dbReference type="Proteomes" id="UP000761264"/>
    </source>
</evidence>
<sequence>MRLTNTAERYGAVAQTLHWVTVALFAAIFALAWIQDGLPLSPEKIRLINLHKSVGVTILVLAVLRLVWRWYSAPPVLPAGMAGWELQLAHASHVALYVVLLAQPTIGILHSAAANFPVVVFGLFTLPALIDPSEEVKVILGQAHYWLANAILALVAVHVLAALRHHFVVKDAVLKRMLPAVGKGKGG</sequence>
<dbReference type="InterPro" id="IPR016174">
    <property type="entry name" value="Di-haem_cyt_TM"/>
</dbReference>
<dbReference type="GO" id="GO:0046872">
    <property type="term" value="F:metal ion binding"/>
    <property type="evidence" value="ECO:0007669"/>
    <property type="project" value="UniProtKB-KW"/>
</dbReference>
<evidence type="ECO:0000256" key="9">
    <source>
        <dbReference type="ARBA" id="ARBA00022989"/>
    </source>
</evidence>
<keyword evidence="10" id="KW-0408">Iron</keyword>
<evidence type="ECO:0000256" key="13">
    <source>
        <dbReference type="SAM" id="Phobius"/>
    </source>
</evidence>
<dbReference type="GO" id="GO:0005886">
    <property type="term" value="C:plasma membrane"/>
    <property type="evidence" value="ECO:0007669"/>
    <property type="project" value="UniProtKB-SubCell"/>
</dbReference>
<evidence type="ECO:0000259" key="14">
    <source>
        <dbReference type="Pfam" id="PF01292"/>
    </source>
</evidence>
<feature type="domain" description="Cytochrome b561 bacterial/Ni-hydrogenase" evidence="14">
    <location>
        <begin position="9"/>
        <end position="179"/>
    </location>
</feature>
<dbReference type="PANTHER" id="PTHR30529">
    <property type="entry name" value="CYTOCHROME B561"/>
    <property type="match status" value="1"/>
</dbReference>
<dbReference type="SUPFAM" id="SSF81342">
    <property type="entry name" value="Transmembrane di-heme cytochromes"/>
    <property type="match status" value="1"/>
</dbReference>
<accession>A0A967F0W8</accession>
<dbReference type="RefSeq" id="WP_167228424.1">
    <property type="nucleotide sequence ID" value="NZ_JAAQPH010000019.1"/>
</dbReference>
<keyword evidence="16" id="KW-1185">Reference proteome</keyword>
<feature type="transmembrane region" description="Helical" evidence="13">
    <location>
        <begin position="112"/>
        <end position="130"/>
    </location>
</feature>
<feature type="transmembrane region" description="Helical" evidence="13">
    <location>
        <begin position="145"/>
        <end position="167"/>
    </location>
</feature>
<keyword evidence="5" id="KW-0349">Heme</keyword>
<comment type="caution">
    <text evidence="15">The sequence shown here is derived from an EMBL/GenBank/DDBJ whole genome shotgun (WGS) entry which is preliminary data.</text>
</comment>
<reference evidence="15" key="1">
    <citation type="submission" date="2020-03" db="EMBL/GenBank/DDBJ databases">
        <title>Genome of Pelagibius litoralis DSM 21314T.</title>
        <authorList>
            <person name="Wang G."/>
        </authorList>
    </citation>
    <scope>NUCLEOTIDE SEQUENCE</scope>
    <source>
        <strain evidence="15">DSM 21314</strain>
    </source>
</reference>
<dbReference type="PANTHER" id="PTHR30529:SF1">
    <property type="entry name" value="CYTOCHROME B561 HOMOLOG 2"/>
    <property type="match status" value="1"/>
</dbReference>
<organism evidence="15 16">
    <name type="scientific">Pelagibius litoralis</name>
    <dbReference type="NCBI Taxonomy" id="374515"/>
    <lineage>
        <taxon>Bacteria</taxon>
        <taxon>Pseudomonadati</taxon>
        <taxon>Pseudomonadota</taxon>
        <taxon>Alphaproteobacteria</taxon>
        <taxon>Rhodospirillales</taxon>
        <taxon>Rhodovibrionaceae</taxon>
        <taxon>Pelagibius</taxon>
    </lineage>
</organism>
<feature type="transmembrane region" description="Helical" evidence="13">
    <location>
        <begin position="77"/>
        <end position="100"/>
    </location>
</feature>
<dbReference type="GO" id="GO:0022904">
    <property type="term" value="P:respiratory electron transport chain"/>
    <property type="evidence" value="ECO:0007669"/>
    <property type="project" value="InterPro"/>
</dbReference>
<evidence type="ECO:0000256" key="6">
    <source>
        <dbReference type="ARBA" id="ARBA00022692"/>
    </source>
</evidence>
<keyword evidence="3" id="KW-0813">Transport</keyword>
<evidence type="ECO:0000256" key="4">
    <source>
        <dbReference type="ARBA" id="ARBA00022475"/>
    </source>
</evidence>
<proteinExistence type="inferred from homology"/>
<keyword evidence="9 13" id="KW-1133">Transmembrane helix</keyword>
<feature type="transmembrane region" description="Helical" evidence="13">
    <location>
        <begin position="54"/>
        <end position="71"/>
    </location>
</feature>
<evidence type="ECO:0000256" key="5">
    <source>
        <dbReference type="ARBA" id="ARBA00022617"/>
    </source>
</evidence>
<protein>
    <submittedName>
        <fullName evidence="15">Cytochrome b</fullName>
    </submittedName>
</protein>
<comment type="similarity">
    <text evidence="12">Belongs to the cytochrome b561 family.</text>
</comment>
<keyword evidence="7" id="KW-0479">Metal-binding</keyword>
<dbReference type="Proteomes" id="UP000761264">
    <property type="component" value="Unassembled WGS sequence"/>
</dbReference>
<keyword evidence="11 13" id="KW-0472">Membrane</keyword>
<dbReference type="GO" id="GO:0009055">
    <property type="term" value="F:electron transfer activity"/>
    <property type="evidence" value="ECO:0007669"/>
    <property type="project" value="InterPro"/>
</dbReference>
<dbReference type="GO" id="GO:0020037">
    <property type="term" value="F:heme binding"/>
    <property type="evidence" value="ECO:0007669"/>
    <property type="project" value="TreeGrafter"/>
</dbReference>
<evidence type="ECO:0000256" key="7">
    <source>
        <dbReference type="ARBA" id="ARBA00022723"/>
    </source>
</evidence>
<name>A0A967F0W8_9PROT</name>